<gene>
    <name evidence="1" type="ORF">BECKFM1743A_GA0114220_1001610</name>
    <name evidence="3" type="ORF">BECKFM1743B_GA0114221_1001811</name>
    <name evidence="2" type="ORF">BECKFM1743C_GA0114222_103492</name>
</gene>
<evidence type="ECO:0000313" key="1">
    <source>
        <dbReference type="EMBL" id="VFJ44377.1"/>
    </source>
</evidence>
<evidence type="ECO:0000313" key="3">
    <source>
        <dbReference type="EMBL" id="VFK06496.1"/>
    </source>
</evidence>
<dbReference type="EMBL" id="CAADEZ010000016">
    <property type="protein sequence ID" value="VFJ44377.1"/>
    <property type="molecule type" value="Genomic_DNA"/>
</dbReference>
<sequence length="227" mass="26214">MISIKEYTSLLVLLPSLGVAMTVTSWLCAHHCALNPNKGFRWAYQGCSVLLAKARNYAVRLGVSRKKRPMPAWRPALPGRTEQPWWAYPPLGGGEKCPRHFIYERHGKTRIFPSGLQSACTILGPKTREAWWIMIQRGPQAKPKHRCIPRARRWAEKHGGPATIEEPFAHGVWRFDFTHREFVNYHSYFLWWTLVRRPPNCPPAYTRTGDFQPMTIIFLLVTHLLAT</sequence>
<dbReference type="EMBL" id="CAADFL010000018">
    <property type="protein sequence ID" value="VFK06496.1"/>
    <property type="molecule type" value="Genomic_DNA"/>
</dbReference>
<accession>A0A450VNU7</accession>
<reference evidence="3" key="1">
    <citation type="submission" date="2019-02" db="EMBL/GenBank/DDBJ databases">
        <authorList>
            <person name="Gruber-Vodicka R. H."/>
            <person name="Seah K. B. B."/>
        </authorList>
    </citation>
    <scope>NUCLEOTIDE SEQUENCE</scope>
    <source>
        <strain evidence="1">BECK_BZ163</strain>
        <strain evidence="3">BECK_BZ164</strain>
        <strain evidence="2">BECK_BZ165</strain>
    </source>
</reference>
<dbReference type="AlphaFoldDB" id="A0A450VNU7"/>
<evidence type="ECO:0000313" key="2">
    <source>
        <dbReference type="EMBL" id="VFJ63602.1"/>
    </source>
</evidence>
<dbReference type="EMBL" id="CAADFA010000349">
    <property type="protein sequence ID" value="VFJ63602.1"/>
    <property type="molecule type" value="Genomic_DNA"/>
</dbReference>
<organism evidence="3">
    <name type="scientific">Candidatus Kentrum sp. FM</name>
    <dbReference type="NCBI Taxonomy" id="2126340"/>
    <lineage>
        <taxon>Bacteria</taxon>
        <taxon>Pseudomonadati</taxon>
        <taxon>Pseudomonadota</taxon>
        <taxon>Gammaproteobacteria</taxon>
        <taxon>Candidatus Kentrum</taxon>
    </lineage>
</organism>
<protein>
    <submittedName>
        <fullName evidence="3">Uncharacterized protein</fullName>
    </submittedName>
</protein>
<proteinExistence type="predicted"/>
<name>A0A450VNU7_9GAMM</name>